<reference evidence="1 2" key="1">
    <citation type="journal article" date="2014" name="BMC Genomics">
        <title>Comparative genomics of the major fungal agents of human and animal Sporotrichosis: Sporothrix schenckii and Sporothrix brasiliensis.</title>
        <authorList>
            <person name="Teixeira M.M."/>
            <person name="de Almeida L.G."/>
            <person name="Kubitschek-Barreira P."/>
            <person name="Alves F.L."/>
            <person name="Kioshima E.S."/>
            <person name="Abadio A.K."/>
            <person name="Fernandes L."/>
            <person name="Derengowski L.S."/>
            <person name="Ferreira K.S."/>
            <person name="Souza R.C."/>
            <person name="Ruiz J.C."/>
            <person name="de Andrade N.C."/>
            <person name="Paes H.C."/>
            <person name="Nicola A.M."/>
            <person name="Albuquerque P."/>
            <person name="Gerber A.L."/>
            <person name="Martins V.P."/>
            <person name="Peconick L.D."/>
            <person name="Neto A.V."/>
            <person name="Chaucanez C.B."/>
            <person name="Silva P.A."/>
            <person name="Cunha O.L."/>
            <person name="de Oliveira F.F."/>
            <person name="dos Santos T.C."/>
            <person name="Barros A.L."/>
            <person name="Soares M.A."/>
            <person name="de Oliveira L.M."/>
            <person name="Marini M.M."/>
            <person name="Villalobos-Duno H."/>
            <person name="Cunha M.M."/>
            <person name="de Hoog S."/>
            <person name="da Silveira J.F."/>
            <person name="Henrissat B."/>
            <person name="Nino-Vega G.A."/>
            <person name="Cisalpino P.S."/>
            <person name="Mora-Montes H.M."/>
            <person name="Almeida S.R."/>
            <person name="Stajich J.E."/>
            <person name="Lopes-Bezerra L.M."/>
            <person name="Vasconcelos A.T."/>
            <person name="Felipe M.S."/>
        </authorList>
    </citation>
    <scope>NUCLEOTIDE SEQUENCE [LARGE SCALE GENOMIC DNA]</scope>
    <source>
        <strain evidence="1 2">1099-18</strain>
    </source>
</reference>
<dbReference type="EMBL" id="AXCR01000011">
    <property type="protein sequence ID" value="KJR81538.1"/>
    <property type="molecule type" value="Genomic_DNA"/>
</dbReference>
<comment type="caution">
    <text evidence="1">The sequence shown here is derived from an EMBL/GenBank/DDBJ whole genome shotgun (WGS) entry which is preliminary data.</text>
</comment>
<gene>
    <name evidence="1" type="ORF">SPSK_01299</name>
</gene>
<accession>A0A0F2LVR1</accession>
<dbReference type="VEuPathDB" id="FungiDB:SPSK_01299"/>
<sequence>MVRNTFLVNRSGTTQKEFCELKIGKMNAVFGTRAFTGNNASPAPAVNIQSVAPPFLEYSAMHLFFRIREERTGNLQLRKVQHNDKRVAFENERCREEEHAPSCVTT</sequence>
<organism evidence="1 2">
    <name type="scientific">Sporothrix schenckii 1099-18</name>
    <dbReference type="NCBI Taxonomy" id="1397361"/>
    <lineage>
        <taxon>Eukaryota</taxon>
        <taxon>Fungi</taxon>
        <taxon>Dikarya</taxon>
        <taxon>Ascomycota</taxon>
        <taxon>Pezizomycotina</taxon>
        <taxon>Sordariomycetes</taxon>
        <taxon>Sordariomycetidae</taxon>
        <taxon>Ophiostomatales</taxon>
        <taxon>Ophiostomataceae</taxon>
        <taxon>Sporothrix</taxon>
    </lineage>
</organism>
<dbReference type="GeneID" id="27663506"/>
<proteinExistence type="predicted"/>
<dbReference type="RefSeq" id="XP_016584214.1">
    <property type="nucleotide sequence ID" value="XM_016728229.1"/>
</dbReference>
<protein>
    <submittedName>
        <fullName evidence="1">Uncharacterized protein</fullName>
    </submittedName>
</protein>
<dbReference type="KEGG" id="ssck:SPSK_01299"/>
<evidence type="ECO:0000313" key="2">
    <source>
        <dbReference type="Proteomes" id="UP000033710"/>
    </source>
</evidence>
<reference evidence="1 2" key="2">
    <citation type="journal article" date="2015" name="Eukaryot. Cell">
        <title>Asexual propagation of a virulent clone complex in a human and feline outbreak of sporotrichosis.</title>
        <authorList>
            <person name="Teixeira Mde M."/>
            <person name="Rodrigues A.M."/>
            <person name="Tsui C.K."/>
            <person name="de Almeida L.G."/>
            <person name="Van Diepeningen A.D."/>
            <person name="van den Ende B.G."/>
            <person name="Fernandes G.F."/>
            <person name="Kano R."/>
            <person name="Hamelin R.C."/>
            <person name="Lopes-Bezerra L.M."/>
            <person name="Vasconcelos A.T."/>
            <person name="de Hoog S."/>
            <person name="de Camargo Z.P."/>
            <person name="Felipe M.S."/>
        </authorList>
    </citation>
    <scope>NUCLEOTIDE SEQUENCE [LARGE SCALE GENOMIC DNA]</scope>
    <source>
        <strain evidence="1 2">1099-18</strain>
    </source>
</reference>
<evidence type="ECO:0000313" key="1">
    <source>
        <dbReference type="EMBL" id="KJR81538.1"/>
    </source>
</evidence>
<dbReference type="Proteomes" id="UP000033710">
    <property type="component" value="Unassembled WGS sequence"/>
</dbReference>
<dbReference type="AlphaFoldDB" id="A0A0F2LVR1"/>
<name>A0A0F2LVR1_SPOSC</name>